<dbReference type="Proteomes" id="UP000191418">
    <property type="component" value="Unassembled WGS sequence"/>
</dbReference>
<evidence type="ECO:0000313" key="2">
    <source>
        <dbReference type="Proteomes" id="UP000191418"/>
    </source>
</evidence>
<gene>
    <name evidence="1" type="ORF">BTE48_10900</name>
</gene>
<dbReference type="InterPro" id="IPR010323">
    <property type="entry name" value="DUF924"/>
</dbReference>
<accession>A0A1T4SAH9</accession>
<dbReference type="Gene3D" id="1.25.40.10">
    <property type="entry name" value="Tetratricopeptide repeat domain"/>
    <property type="match status" value="1"/>
</dbReference>
<sequence length="179" mass="21070">MLWQPVIEFWFRELTPEQWWIKDRILDTQIKQRFGTLLETAKKGGLREWHAQPRGRLAEIILLDQFSRNIYRDSPEAFAADDLALERCLAAIACKDDRSLTRDERAFLYMPLMHSEEADMHVLAVELFKLLGNENTLNFEYKHKAIIDRFGRYPHRNAILGRASTTEELEFLTQPDSAF</sequence>
<dbReference type="Pfam" id="PF06041">
    <property type="entry name" value="DUF924"/>
    <property type="match status" value="1"/>
</dbReference>
<reference evidence="1 2" key="1">
    <citation type="submission" date="2017-01" db="EMBL/GenBank/DDBJ databases">
        <title>Genome Sequencing of a Marine Spirillum, Oceanospirillum multiglobuliferum ATCC 33336, from Japan.</title>
        <authorList>
            <person name="Carney J.G."/>
            <person name="Trachtenberg A.M."/>
            <person name="Rheaume B.A."/>
            <person name="Linnane J.D."/>
            <person name="Pitts N.L."/>
            <person name="Mykles D.L."/>
            <person name="Maclea K.S."/>
        </authorList>
    </citation>
    <scope>NUCLEOTIDE SEQUENCE [LARGE SCALE GENOMIC DNA]</scope>
    <source>
        <strain evidence="1 2">ATCC 33336</strain>
    </source>
</reference>
<dbReference type="AlphaFoldDB" id="A0A1T4SAH9"/>
<organism evidence="1 2">
    <name type="scientific">Oceanospirillum multiglobuliferum</name>
    <dbReference type="NCBI Taxonomy" id="64969"/>
    <lineage>
        <taxon>Bacteria</taxon>
        <taxon>Pseudomonadati</taxon>
        <taxon>Pseudomonadota</taxon>
        <taxon>Gammaproteobacteria</taxon>
        <taxon>Oceanospirillales</taxon>
        <taxon>Oceanospirillaceae</taxon>
        <taxon>Oceanospirillum</taxon>
    </lineage>
</organism>
<dbReference type="OrthoDB" id="7593450at2"/>
<name>A0A1T4SAH9_9GAMM</name>
<dbReference type="Gene3D" id="1.20.58.320">
    <property type="entry name" value="TPR-like"/>
    <property type="match status" value="1"/>
</dbReference>
<comment type="caution">
    <text evidence="1">The sequence shown here is derived from an EMBL/GenBank/DDBJ whole genome shotgun (WGS) entry which is preliminary data.</text>
</comment>
<dbReference type="EMBL" id="MTSM01000014">
    <property type="protein sequence ID" value="OPX55001.1"/>
    <property type="molecule type" value="Genomic_DNA"/>
</dbReference>
<keyword evidence="2" id="KW-1185">Reference proteome</keyword>
<dbReference type="RefSeq" id="WP_078746402.1">
    <property type="nucleotide sequence ID" value="NZ_FUXG01000027.1"/>
</dbReference>
<dbReference type="InterPro" id="IPR011990">
    <property type="entry name" value="TPR-like_helical_dom_sf"/>
</dbReference>
<dbReference type="SUPFAM" id="SSF48452">
    <property type="entry name" value="TPR-like"/>
    <property type="match status" value="1"/>
</dbReference>
<evidence type="ECO:0008006" key="3">
    <source>
        <dbReference type="Google" id="ProtNLM"/>
    </source>
</evidence>
<dbReference type="STRING" id="64969.SAMN02745127_02885"/>
<protein>
    <recommendedName>
        <fullName evidence="3">DUF924 domain-containing protein</fullName>
    </recommendedName>
</protein>
<proteinExistence type="predicted"/>
<evidence type="ECO:0000313" key="1">
    <source>
        <dbReference type="EMBL" id="OPX55001.1"/>
    </source>
</evidence>